<evidence type="ECO:0000256" key="11">
    <source>
        <dbReference type="ARBA" id="ARBA00023098"/>
    </source>
</evidence>
<evidence type="ECO:0000256" key="1">
    <source>
        <dbReference type="ARBA" id="ARBA00002274"/>
    </source>
</evidence>
<reference evidence="15 16" key="1">
    <citation type="submission" date="2012-02" db="EMBL/GenBank/DDBJ databases">
        <title>Complete genome sequence of Phycisphaera mikurensis NBRC 102666.</title>
        <authorList>
            <person name="Ankai A."/>
            <person name="Hosoyama A."/>
            <person name="Terui Y."/>
            <person name="Sekine M."/>
            <person name="Fukai R."/>
            <person name="Kato Y."/>
            <person name="Nakamura S."/>
            <person name="Yamada-Narita S."/>
            <person name="Kawakoshi A."/>
            <person name="Fukunaga Y."/>
            <person name="Yamazaki S."/>
            <person name="Fujita N."/>
        </authorList>
    </citation>
    <scope>NUCLEOTIDE SEQUENCE [LARGE SCALE GENOMIC DNA]</scope>
    <source>
        <strain evidence="16">NBRC 102666 / KCTC 22515 / FYK2301M01</strain>
    </source>
</reference>
<dbReference type="GO" id="GO:0005524">
    <property type="term" value="F:ATP binding"/>
    <property type="evidence" value="ECO:0007669"/>
    <property type="project" value="UniProtKB-UniRule"/>
</dbReference>
<evidence type="ECO:0000256" key="7">
    <source>
        <dbReference type="ARBA" id="ARBA00022679"/>
    </source>
</evidence>
<dbReference type="KEGG" id="phm:PSMK_30040"/>
<sequence>MPVEDRYVRLVEGRSAGVLASAARGLLRAATPAWRLGLAIDQQRKRRGRRPLGRPTASIGNLSVGGTGKTPAVAWAVRRLLDAGHRPAVLTRGHGGDAQRPADEVLELRGMLRDAAPVIADPDRHAAAAAALAASPGLTCFVLDDGFQRLDVARDLDLVLVDASRTLASARLLPGGLLREPPAALTRADAVLLTRVDRAGPAATGETAAWVTRWHGRPPLASFAHRWSGVDAYPPAGAAPAIAGRRLYAAAGIGHPRAFAEQLAAAGAEVVGAARLADHHRPTAGGLARLHADARAAGADAVATTEKDRVKWAMLDPGPDALPVLVPRLRFEPVAGEAALLALLRERLPRPVDRPA</sequence>
<evidence type="ECO:0000256" key="3">
    <source>
        <dbReference type="ARBA" id="ARBA00012071"/>
    </source>
</evidence>
<evidence type="ECO:0000256" key="14">
    <source>
        <dbReference type="SAM" id="MobiDB-lite"/>
    </source>
</evidence>
<dbReference type="AlphaFoldDB" id="I0IIS5"/>
<dbReference type="RefSeq" id="WP_014438371.1">
    <property type="nucleotide sequence ID" value="NC_017080.1"/>
</dbReference>
<keyword evidence="5 13" id="KW-0444">Lipid biosynthesis</keyword>
<dbReference type="HOGENOM" id="CLU_038816_6_0_0"/>
<dbReference type="InterPro" id="IPR027417">
    <property type="entry name" value="P-loop_NTPase"/>
</dbReference>
<accession>I0IIS5</accession>
<gene>
    <name evidence="13 15" type="primary">lpxK</name>
    <name evidence="15" type="ordered locus">PSMK_30040</name>
</gene>
<organism evidence="15 16">
    <name type="scientific">Phycisphaera mikurensis (strain NBRC 102666 / KCTC 22515 / FYK2301M01)</name>
    <dbReference type="NCBI Taxonomy" id="1142394"/>
    <lineage>
        <taxon>Bacteria</taxon>
        <taxon>Pseudomonadati</taxon>
        <taxon>Planctomycetota</taxon>
        <taxon>Phycisphaerae</taxon>
        <taxon>Phycisphaerales</taxon>
        <taxon>Phycisphaeraceae</taxon>
        <taxon>Phycisphaera</taxon>
    </lineage>
</organism>
<dbReference type="GO" id="GO:0009244">
    <property type="term" value="P:lipopolysaccharide core region biosynthetic process"/>
    <property type="evidence" value="ECO:0007669"/>
    <property type="project" value="TreeGrafter"/>
</dbReference>
<evidence type="ECO:0000256" key="8">
    <source>
        <dbReference type="ARBA" id="ARBA00022741"/>
    </source>
</evidence>
<keyword evidence="9 13" id="KW-0418">Kinase</keyword>
<dbReference type="NCBIfam" id="TIGR00682">
    <property type="entry name" value="lpxK"/>
    <property type="match status" value="1"/>
</dbReference>
<feature type="binding site" evidence="13">
    <location>
        <begin position="63"/>
        <end position="70"/>
    </location>
    <ligand>
        <name>ATP</name>
        <dbReference type="ChEBI" id="CHEBI:30616"/>
    </ligand>
</feature>
<comment type="catalytic activity">
    <reaction evidence="13">
        <text>a lipid A disaccharide + ATP = a lipid IVA + ADP + H(+)</text>
        <dbReference type="Rhea" id="RHEA:67840"/>
        <dbReference type="ChEBI" id="CHEBI:15378"/>
        <dbReference type="ChEBI" id="CHEBI:30616"/>
        <dbReference type="ChEBI" id="CHEBI:176343"/>
        <dbReference type="ChEBI" id="CHEBI:176425"/>
        <dbReference type="ChEBI" id="CHEBI:456216"/>
        <dbReference type="EC" id="2.7.1.130"/>
    </reaction>
</comment>
<name>I0IIS5_PHYMF</name>
<dbReference type="PATRIC" id="fig|1142394.8.peg.3110"/>
<evidence type="ECO:0000256" key="12">
    <source>
        <dbReference type="ARBA" id="ARBA00029757"/>
    </source>
</evidence>
<evidence type="ECO:0000256" key="4">
    <source>
        <dbReference type="ARBA" id="ARBA00016436"/>
    </source>
</evidence>
<dbReference type="EC" id="2.7.1.130" evidence="3 13"/>
<evidence type="ECO:0000313" key="16">
    <source>
        <dbReference type="Proteomes" id="UP000007881"/>
    </source>
</evidence>
<dbReference type="PANTHER" id="PTHR42724">
    <property type="entry name" value="TETRAACYLDISACCHARIDE 4'-KINASE"/>
    <property type="match status" value="1"/>
</dbReference>
<evidence type="ECO:0000256" key="13">
    <source>
        <dbReference type="HAMAP-Rule" id="MF_00409"/>
    </source>
</evidence>
<dbReference type="SUPFAM" id="SSF52540">
    <property type="entry name" value="P-loop containing nucleoside triphosphate hydrolases"/>
    <property type="match status" value="1"/>
</dbReference>
<dbReference type="STRING" id="1142394.PSMK_30040"/>
<dbReference type="UniPathway" id="UPA00359">
    <property type="reaction ID" value="UER00482"/>
</dbReference>
<comment type="similarity">
    <text evidence="13">Belongs to the LpxK family.</text>
</comment>
<dbReference type="InterPro" id="IPR003758">
    <property type="entry name" value="LpxK"/>
</dbReference>
<dbReference type="GO" id="GO:0009029">
    <property type="term" value="F:lipid-A 4'-kinase activity"/>
    <property type="evidence" value="ECO:0007669"/>
    <property type="project" value="UniProtKB-UniRule"/>
</dbReference>
<dbReference type="GO" id="GO:0009245">
    <property type="term" value="P:lipid A biosynthetic process"/>
    <property type="evidence" value="ECO:0007669"/>
    <property type="project" value="UniProtKB-UniRule"/>
</dbReference>
<dbReference type="HAMAP" id="MF_00409">
    <property type="entry name" value="LpxK"/>
    <property type="match status" value="1"/>
</dbReference>
<keyword evidence="7 13" id="KW-0808">Transferase</keyword>
<evidence type="ECO:0000256" key="10">
    <source>
        <dbReference type="ARBA" id="ARBA00022840"/>
    </source>
</evidence>
<dbReference type="PANTHER" id="PTHR42724:SF1">
    <property type="entry name" value="TETRAACYLDISACCHARIDE 4'-KINASE, MITOCHONDRIAL-RELATED"/>
    <property type="match status" value="1"/>
</dbReference>
<keyword evidence="11 13" id="KW-0443">Lipid metabolism</keyword>
<protein>
    <recommendedName>
        <fullName evidence="4 13">Tetraacyldisaccharide 4'-kinase</fullName>
        <ecNumber evidence="3 13">2.7.1.130</ecNumber>
    </recommendedName>
    <alternativeName>
        <fullName evidence="12 13">Lipid A 4'-kinase</fullName>
    </alternativeName>
</protein>
<evidence type="ECO:0000256" key="2">
    <source>
        <dbReference type="ARBA" id="ARBA00004870"/>
    </source>
</evidence>
<keyword evidence="6 13" id="KW-0441">Lipid A biosynthesis</keyword>
<keyword evidence="8 13" id="KW-0547">Nucleotide-binding</keyword>
<keyword evidence="10 13" id="KW-0067">ATP-binding</keyword>
<keyword evidence="16" id="KW-1185">Reference proteome</keyword>
<proteinExistence type="inferred from homology"/>
<comment type="pathway">
    <text evidence="2 13">Glycolipid biosynthesis; lipid IV(A) biosynthesis; lipid IV(A) from (3R)-3-hydroxytetradecanoyl-[acyl-carrier-protein] and UDP-N-acetyl-alpha-D-glucosamine: step 6/6.</text>
</comment>
<evidence type="ECO:0000313" key="15">
    <source>
        <dbReference type="EMBL" id="BAM05163.1"/>
    </source>
</evidence>
<evidence type="ECO:0000256" key="6">
    <source>
        <dbReference type="ARBA" id="ARBA00022556"/>
    </source>
</evidence>
<dbReference type="GO" id="GO:0005886">
    <property type="term" value="C:plasma membrane"/>
    <property type="evidence" value="ECO:0007669"/>
    <property type="project" value="TreeGrafter"/>
</dbReference>
<dbReference type="Proteomes" id="UP000007881">
    <property type="component" value="Chromosome"/>
</dbReference>
<dbReference type="EMBL" id="AP012338">
    <property type="protein sequence ID" value="BAM05163.1"/>
    <property type="molecule type" value="Genomic_DNA"/>
</dbReference>
<feature type="region of interest" description="Disordered" evidence="14">
    <location>
        <begin position="45"/>
        <end position="65"/>
    </location>
</feature>
<evidence type="ECO:0000256" key="9">
    <source>
        <dbReference type="ARBA" id="ARBA00022777"/>
    </source>
</evidence>
<comment type="function">
    <text evidence="1 13">Transfers the gamma-phosphate of ATP to the 4'-position of a tetraacyldisaccharide 1-phosphate intermediate (termed DS-1-P) to form tetraacyldisaccharide 1,4'-bis-phosphate (lipid IVA).</text>
</comment>
<evidence type="ECO:0000256" key="5">
    <source>
        <dbReference type="ARBA" id="ARBA00022516"/>
    </source>
</evidence>
<dbReference type="eggNOG" id="COG1663">
    <property type="taxonomic scope" value="Bacteria"/>
</dbReference>
<dbReference type="Pfam" id="PF02606">
    <property type="entry name" value="LpxK"/>
    <property type="match status" value="1"/>
</dbReference>